<proteinExistence type="predicted"/>
<comment type="caution">
    <text evidence="1">The sequence shown here is derived from an EMBL/GenBank/DDBJ whole genome shotgun (WGS) entry which is preliminary data.</text>
</comment>
<evidence type="ECO:0000313" key="1">
    <source>
        <dbReference type="EMBL" id="MFC6037876.1"/>
    </source>
</evidence>
<protein>
    <submittedName>
        <fullName evidence="1">Uncharacterized protein</fullName>
    </submittedName>
</protein>
<keyword evidence="2" id="KW-1185">Reference proteome</keyword>
<name>A0ABW1L0Q5_9BACL</name>
<organism evidence="1 2">
    <name type="scientific">Paenisporosarcina macmurdoensis</name>
    <dbReference type="NCBI Taxonomy" id="212659"/>
    <lineage>
        <taxon>Bacteria</taxon>
        <taxon>Bacillati</taxon>
        <taxon>Bacillota</taxon>
        <taxon>Bacilli</taxon>
        <taxon>Bacillales</taxon>
        <taxon>Caryophanaceae</taxon>
        <taxon>Paenisporosarcina</taxon>
    </lineage>
</organism>
<evidence type="ECO:0000313" key="2">
    <source>
        <dbReference type="Proteomes" id="UP001596170"/>
    </source>
</evidence>
<gene>
    <name evidence="1" type="ORF">ACFPYN_00285</name>
</gene>
<accession>A0ABW1L0Q5</accession>
<sequence length="57" mass="6444">MDKTLLKFGFNAFDLNIAMGDSLLIHSDMIEKMHMKSRIAAEDTISAAFCVLYLLTF</sequence>
<dbReference type="EMBL" id="JBHSRI010000002">
    <property type="protein sequence ID" value="MFC6037876.1"/>
    <property type="molecule type" value="Genomic_DNA"/>
</dbReference>
<dbReference type="Proteomes" id="UP001596170">
    <property type="component" value="Unassembled WGS sequence"/>
</dbReference>
<dbReference type="RefSeq" id="WP_377731872.1">
    <property type="nucleotide sequence ID" value="NZ_JBHSRI010000002.1"/>
</dbReference>
<reference evidence="2" key="1">
    <citation type="journal article" date="2019" name="Int. J. Syst. Evol. Microbiol.">
        <title>The Global Catalogue of Microorganisms (GCM) 10K type strain sequencing project: providing services to taxonomists for standard genome sequencing and annotation.</title>
        <authorList>
            <consortium name="The Broad Institute Genomics Platform"/>
            <consortium name="The Broad Institute Genome Sequencing Center for Infectious Disease"/>
            <person name="Wu L."/>
            <person name="Ma J."/>
        </authorList>
    </citation>
    <scope>NUCLEOTIDE SEQUENCE [LARGE SCALE GENOMIC DNA]</scope>
    <source>
        <strain evidence="2">CCUG 54527</strain>
    </source>
</reference>